<dbReference type="InterPro" id="IPR029045">
    <property type="entry name" value="ClpP/crotonase-like_dom_sf"/>
</dbReference>
<dbReference type="EMBL" id="CACRTV010000033">
    <property type="protein sequence ID" value="VYT97045.1"/>
    <property type="molecule type" value="Genomic_DNA"/>
</dbReference>
<evidence type="ECO:0000259" key="1">
    <source>
        <dbReference type="Pfam" id="PF03572"/>
    </source>
</evidence>
<gene>
    <name evidence="2" type="ORF">CPLFYP93_01050</name>
</gene>
<proteinExistence type="predicted"/>
<protein>
    <submittedName>
        <fullName evidence="2">Peptidase family S41</fullName>
    </submittedName>
</protein>
<reference evidence="2" key="1">
    <citation type="submission" date="2019-11" db="EMBL/GenBank/DDBJ databases">
        <authorList>
            <person name="Feng L."/>
        </authorList>
    </citation>
    <scope>NUCLEOTIDE SEQUENCE</scope>
    <source>
        <strain evidence="2">CParaputrificumLFYP93</strain>
    </source>
</reference>
<feature type="domain" description="Tail specific protease" evidence="1">
    <location>
        <begin position="7"/>
        <end position="94"/>
    </location>
</feature>
<dbReference type="InterPro" id="IPR005151">
    <property type="entry name" value="Tail-specific_protease"/>
</dbReference>
<dbReference type="SUPFAM" id="SSF52096">
    <property type="entry name" value="ClpP/crotonase"/>
    <property type="match status" value="1"/>
</dbReference>
<organism evidence="2">
    <name type="scientific">Clostridium paraputrificum</name>
    <dbReference type="NCBI Taxonomy" id="29363"/>
    <lineage>
        <taxon>Bacteria</taxon>
        <taxon>Bacillati</taxon>
        <taxon>Bacillota</taxon>
        <taxon>Clostridia</taxon>
        <taxon>Eubacteriales</taxon>
        <taxon>Clostridiaceae</taxon>
        <taxon>Clostridium</taxon>
    </lineage>
</organism>
<dbReference type="AlphaFoldDB" id="A0A6N3AWR6"/>
<dbReference type="Pfam" id="PF03572">
    <property type="entry name" value="Peptidase_S41"/>
    <property type="match status" value="1"/>
</dbReference>
<dbReference type="Gene3D" id="3.90.226.10">
    <property type="entry name" value="2-enoyl-CoA Hydratase, Chain A, domain 1"/>
    <property type="match status" value="1"/>
</dbReference>
<dbReference type="RefSeq" id="WP_421757202.1">
    <property type="nucleotide sequence ID" value="NZ_CACRTV010000033.1"/>
</dbReference>
<dbReference type="GO" id="GO:0006508">
    <property type="term" value="P:proteolysis"/>
    <property type="evidence" value="ECO:0007669"/>
    <property type="project" value="InterPro"/>
</dbReference>
<sequence length="119" mass="13075">MTINPNDSVNFKGNIYLLVDNVVYSSAEAFAVFSKDSGFATLIGKTTGGDGLGSDPILLSLPKSGYILRMSKDMGTSYDGTCNEEYKTIPDYEVTIARKKENYLADECIQKVLELENLK</sequence>
<accession>A0A6N3AWR6</accession>
<dbReference type="GO" id="GO:0008236">
    <property type="term" value="F:serine-type peptidase activity"/>
    <property type="evidence" value="ECO:0007669"/>
    <property type="project" value="InterPro"/>
</dbReference>
<name>A0A6N3AWR6_9CLOT</name>
<evidence type="ECO:0000313" key="2">
    <source>
        <dbReference type="EMBL" id="VYT97045.1"/>
    </source>
</evidence>